<dbReference type="EMBL" id="CP041217">
    <property type="protein sequence ID" value="QDH20546.1"/>
    <property type="molecule type" value="Genomic_DNA"/>
</dbReference>
<dbReference type="KEGG" id="saca:FFV09_06510"/>
<keyword evidence="7 12" id="KW-0812">Transmembrane</keyword>
<comment type="subcellular location">
    <subcellularLocation>
        <location evidence="1">Cell membrane</location>
        <topology evidence="1">Multi-pass membrane protein</topology>
    </subcellularLocation>
</comment>
<dbReference type="Gene3D" id="3.30.1360.60">
    <property type="entry name" value="Glucose permease domain IIB"/>
    <property type="match status" value="1"/>
</dbReference>
<dbReference type="FunFam" id="2.70.70.10:FF:000001">
    <property type="entry name" value="PTS system glucose-specific IIA component"/>
    <property type="match status" value="1"/>
</dbReference>
<evidence type="ECO:0000256" key="11">
    <source>
        <dbReference type="PROSITE-ProRule" id="PRU00421"/>
    </source>
</evidence>
<dbReference type="PROSITE" id="PS00371">
    <property type="entry name" value="PTS_EIIA_TYPE_1_HIS"/>
    <property type="match status" value="1"/>
</dbReference>
<protein>
    <submittedName>
        <fullName evidence="16">PTS beta-glucoside transporter subunit IIBCA</fullName>
    </submittedName>
</protein>
<dbReference type="GO" id="GO:0090589">
    <property type="term" value="F:protein-phosphocysteine-trehalose phosphotransferase system transporter activity"/>
    <property type="evidence" value="ECO:0007669"/>
    <property type="project" value="TreeGrafter"/>
</dbReference>
<dbReference type="InterPro" id="IPR011055">
    <property type="entry name" value="Dup_hybrid_motif"/>
</dbReference>
<dbReference type="NCBIfam" id="TIGR01995">
    <property type="entry name" value="PTS-II-ABC-beta"/>
    <property type="match status" value="1"/>
</dbReference>
<keyword evidence="8" id="KW-0418">Kinase</keyword>
<dbReference type="Pfam" id="PF02378">
    <property type="entry name" value="PTS_EIIC"/>
    <property type="match status" value="1"/>
</dbReference>
<dbReference type="Gene3D" id="2.70.70.10">
    <property type="entry name" value="Glucose Permease (Domain IIA)"/>
    <property type="match status" value="1"/>
</dbReference>
<feature type="transmembrane region" description="Helical" evidence="12">
    <location>
        <begin position="358"/>
        <end position="379"/>
    </location>
</feature>
<keyword evidence="9 12" id="KW-1133">Transmembrane helix</keyword>
<gene>
    <name evidence="16" type="ORF">FFV09_06510</name>
</gene>
<dbReference type="RefSeq" id="WP_141447098.1">
    <property type="nucleotide sequence ID" value="NZ_CP041217.1"/>
</dbReference>
<accession>A0A4Y6UVW5</accession>
<feature type="transmembrane region" description="Helical" evidence="12">
    <location>
        <begin position="182"/>
        <end position="201"/>
    </location>
</feature>
<evidence type="ECO:0000256" key="6">
    <source>
        <dbReference type="ARBA" id="ARBA00022683"/>
    </source>
</evidence>
<dbReference type="PROSITE" id="PS01035">
    <property type="entry name" value="PTS_EIIB_TYPE_1_CYS"/>
    <property type="match status" value="1"/>
</dbReference>
<feature type="domain" description="PTS EIIA type-1" evidence="13">
    <location>
        <begin position="506"/>
        <end position="610"/>
    </location>
</feature>
<dbReference type="GO" id="GO:0008982">
    <property type="term" value="F:protein-N(PI)-phosphohistidine-sugar phosphotransferase activity"/>
    <property type="evidence" value="ECO:0007669"/>
    <property type="project" value="InterPro"/>
</dbReference>
<sequence>MDYKRTATDVLKHVGGKENVSHFEHCSTRLRFTLIDDNKADVPQLESVEGVIAVKMASQCQVVIGNEVLEVYDKVVDLLGPGHAGASSEDGGMAAGGDKPAEKRKWGAVFLDFLTGVFGPLVPAIAGGGVLKSLLLLLSVAGWIDSDGQTYKILFQIGDAPLYFLPLLVAVTTANKLKVSPLVALSAVGALLLPSMGAMLAEGSQLFGLTVRNIAYPYQVFPAILTVLLYAQMEKLFTRISPKVIRVFFVPMMALVITVPISLLLLGPLGYTLGEGFTSIILTLFDTVGWVAVALLAAVLPFVVSVGMHKALLPYAIATMGSAGKELLYLPASLAHNSAESGACFAVAIRTKDRRLRATAISAGVSALFGITEPALYGVTLQHKKVLWSVMAGSLVGGAYVGIVALQALVLVGPGLASLSMFIVEDLPGNIVNAIIGLLIALAASFAAALLLFKDSPAEAAAAAEAVPAPSRAAEERRQFAGSLQAAEIFKSPAIGEQIPLSDVNDEVFSTKAMGEGLAIVPSVGELYAPVDGRIEMVFGKKHAIAMSTTNGAELLFHVGIDTVRLKGKHFDPQVQAGDTVKAGDLLMKFDYAQIAAEGYDPVVLAIVTSKDRYRVDVANLRKVGRHDTLMTVTALTD</sequence>
<dbReference type="PROSITE" id="PS51098">
    <property type="entry name" value="PTS_EIIB_TYPE_1"/>
    <property type="match status" value="1"/>
</dbReference>
<keyword evidence="4" id="KW-0762">Sugar transport</keyword>
<keyword evidence="10 12" id="KW-0472">Membrane</keyword>
<dbReference type="InterPro" id="IPR011297">
    <property type="entry name" value="PTS_IIABC_b_glu"/>
</dbReference>
<evidence type="ECO:0000256" key="7">
    <source>
        <dbReference type="ARBA" id="ARBA00022692"/>
    </source>
</evidence>
<evidence type="ECO:0000259" key="15">
    <source>
        <dbReference type="PROSITE" id="PS51103"/>
    </source>
</evidence>
<dbReference type="NCBIfam" id="TIGR00830">
    <property type="entry name" value="PTBA"/>
    <property type="match status" value="1"/>
</dbReference>
<evidence type="ECO:0000256" key="8">
    <source>
        <dbReference type="ARBA" id="ARBA00022777"/>
    </source>
</evidence>
<dbReference type="Pfam" id="PF00367">
    <property type="entry name" value="PTS_EIIB"/>
    <property type="match status" value="1"/>
</dbReference>
<keyword evidence="3" id="KW-1003">Cell membrane</keyword>
<dbReference type="CDD" id="cd00212">
    <property type="entry name" value="PTS_IIB_glc"/>
    <property type="match status" value="1"/>
</dbReference>
<feature type="transmembrane region" description="Helical" evidence="12">
    <location>
        <begin position="213"/>
        <end position="232"/>
    </location>
</feature>
<evidence type="ECO:0000256" key="5">
    <source>
        <dbReference type="ARBA" id="ARBA00022679"/>
    </source>
</evidence>
<reference evidence="16 17" key="1">
    <citation type="submission" date="2019-06" db="EMBL/GenBank/DDBJ databases">
        <title>Saccharibacillus brassicae sp. nov., an endophytic bacterium isolated from Chinese cabbage seeds (Brassica pekinensis).</title>
        <authorList>
            <person name="Jiang L."/>
            <person name="Lee J."/>
            <person name="Kim S.W."/>
        </authorList>
    </citation>
    <scope>NUCLEOTIDE SEQUENCE [LARGE SCALE GENOMIC DNA]</scope>
    <source>
        <strain evidence="17">KCTC 43072 / ATSA2</strain>
    </source>
</reference>
<evidence type="ECO:0000256" key="1">
    <source>
        <dbReference type="ARBA" id="ARBA00004651"/>
    </source>
</evidence>
<dbReference type="OrthoDB" id="9769191at2"/>
<evidence type="ECO:0000256" key="4">
    <source>
        <dbReference type="ARBA" id="ARBA00022597"/>
    </source>
</evidence>
<proteinExistence type="predicted"/>
<feature type="transmembrane region" description="Helical" evidence="12">
    <location>
        <begin position="109"/>
        <end position="131"/>
    </location>
</feature>
<name>A0A4Y6UVW5_SACBS</name>
<organism evidence="16 17">
    <name type="scientific">Saccharibacillus brassicae</name>
    <dbReference type="NCBI Taxonomy" id="2583377"/>
    <lineage>
        <taxon>Bacteria</taxon>
        <taxon>Bacillati</taxon>
        <taxon>Bacillota</taxon>
        <taxon>Bacilli</taxon>
        <taxon>Bacillales</taxon>
        <taxon>Paenibacillaceae</taxon>
        <taxon>Saccharibacillus</taxon>
    </lineage>
</organism>
<dbReference type="SUPFAM" id="SSF51261">
    <property type="entry name" value="Duplicated hybrid motif"/>
    <property type="match status" value="1"/>
</dbReference>
<feature type="domain" description="PTS EIIC type-1" evidence="15">
    <location>
        <begin position="112"/>
        <end position="468"/>
    </location>
</feature>
<dbReference type="Pfam" id="PF00358">
    <property type="entry name" value="PTS_EIIA_1"/>
    <property type="match status" value="1"/>
</dbReference>
<dbReference type="InterPro" id="IPR001996">
    <property type="entry name" value="PTS_IIB_1"/>
</dbReference>
<dbReference type="GO" id="GO:0005886">
    <property type="term" value="C:plasma membrane"/>
    <property type="evidence" value="ECO:0007669"/>
    <property type="project" value="UniProtKB-SubCell"/>
</dbReference>
<dbReference type="PANTHER" id="PTHR30175">
    <property type="entry name" value="PHOSPHOTRANSFERASE SYSTEM TRANSPORT PROTEIN"/>
    <property type="match status" value="1"/>
</dbReference>
<dbReference type="PROSITE" id="PS51103">
    <property type="entry name" value="PTS_EIIC_TYPE_1"/>
    <property type="match status" value="1"/>
</dbReference>
<dbReference type="PROSITE" id="PS51093">
    <property type="entry name" value="PTS_EIIA_TYPE_1"/>
    <property type="match status" value="1"/>
</dbReference>
<evidence type="ECO:0000259" key="14">
    <source>
        <dbReference type="PROSITE" id="PS51098"/>
    </source>
</evidence>
<dbReference type="Proteomes" id="UP000316968">
    <property type="component" value="Chromosome"/>
</dbReference>
<feature type="active site" description="Phosphocysteine intermediate; for EIIB activity" evidence="11">
    <location>
        <position position="26"/>
    </location>
</feature>
<dbReference type="InterPro" id="IPR036878">
    <property type="entry name" value="Glu_permease_IIB"/>
</dbReference>
<dbReference type="GO" id="GO:0015771">
    <property type="term" value="P:trehalose transport"/>
    <property type="evidence" value="ECO:0007669"/>
    <property type="project" value="TreeGrafter"/>
</dbReference>
<evidence type="ECO:0000256" key="12">
    <source>
        <dbReference type="SAM" id="Phobius"/>
    </source>
</evidence>
<dbReference type="SUPFAM" id="SSF55604">
    <property type="entry name" value="Glucose permease domain IIB"/>
    <property type="match status" value="1"/>
</dbReference>
<dbReference type="GO" id="GO:0009401">
    <property type="term" value="P:phosphoenolpyruvate-dependent sugar phosphotransferase system"/>
    <property type="evidence" value="ECO:0007669"/>
    <property type="project" value="UniProtKB-KW"/>
</dbReference>
<keyword evidence="17" id="KW-1185">Reference proteome</keyword>
<evidence type="ECO:0000313" key="16">
    <source>
        <dbReference type="EMBL" id="QDH20546.1"/>
    </source>
</evidence>
<dbReference type="InterPro" id="IPR018113">
    <property type="entry name" value="PTrfase_EIIB_Cys"/>
</dbReference>
<evidence type="ECO:0000256" key="9">
    <source>
        <dbReference type="ARBA" id="ARBA00022989"/>
    </source>
</evidence>
<evidence type="ECO:0000256" key="2">
    <source>
        <dbReference type="ARBA" id="ARBA00022448"/>
    </source>
</evidence>
<keyword evidence="6" id="KW-0598">Phosphotransferase system</keyword>
<keyword evidence="2" id="KW-0813">Transport</keyword>
<evidence type="ECO:0000256" key="10">
    <source>
        <dbReference type="ARBA" id="ARBA00023136"/>
    </source>
</evidence>
<feature type="transmembrane region" description="Helical" evidence="12">
    <location>
        <begin position="399"/>
        <end position="424"/>
    </location>
</feature>
<dbReference type="AlphaFoldDB" id="A0A4Y6UVW5"/>
<feature type="transmembrane region" description="Helical" evidence="12">
    <location>
        <begin position="244"/>
        <end position="267"/>
    </location>
</feature>
<feature type="domain" description="PTS EIIB type-1" evidence="14">
    <location>
        <begin position="4"/>
        <end position="85"/>
    </location>
</feature>
<evidence type="ECO:0000259" key="13">
    <source>
        <dbReference type="PROSITE" id="PS51093"/>
    </source>
</evidence>
<evidence type="ECO:0000313" key="17">
    <source>
        <dbReference type="Proteomes" id="UP000316968"/>
    </source>
</evidence>
<dbReference type="GO" id="GO:0016301">
    <property type="term" value="F:kinase activity"/>
    <property type="evidence" value="ECO:0007669"/>
    <property type="project" value="UniProtKB-KW"/>
</dbReference>
<feature type="transmembrane region" description="Helical" evidence="12">
    <location>
        <begin position="431"/>
        <end position="453"/>
    </location>
</feature>
<keyword evidence="5" id="KW-0808">Transferase</keyword>
<feature type="transmembrane region" description="Helical" evidence="12">
    <location>
        <begin position="279"/>
        <end position="304"/>
    </location>
</feature>
<dbReference type="InterPro" id="IPR013013">
    <property type="entry name" value="PTS_EIIC_1"/>
</dbReference>
<dbReference type="InterPro" id="IPR003352">
    <property type="entry name" value="PTS_EIIC"/>
</dbReference>
<dbReference type="InterPro" id="IPR001127">
    <property type="entry name" value="PTS_EIIA_1_perm"/>
</dbReference>
<dbReference type="InterPro" id="IPR050558">
    <property type="entry name" value="PTS_Sugar-Specific_Components"/>
</dbReference>
<feature type="transmembrane region" description="Helical" evidence="12">
    <location>
        <begin position="151"/>
        <end position="170"/>
    </location>
</feature>
<evidence type="ECO:0000256" key="3">
    <source>
        <dbReference type="ARBA" id="ARBA00022475"/>
    </source>
</evidence>
<dbReference type="PANTHER" id="PTHR30175:SF1">
    <property type="entry name" value="PTS SYSTEM ARBUTIN-, CELLOBIOSE-, AND SALICIN-SPECIFIC EIIBC COMPONENT-RELATED"/>
    <property type="match status" value="1"/>
</dbReference>